<evidence type="ECO:0000313" key="2">
    <source>
        <dbReference type="EMBL" id="KAF9444022.1"/>
    </source>
</evidence>
<evidence type="ECO:0000313" key="3">
    <source>
        <dbReference type="Proteomes" id="UP000807342"/>
    </source>
</evidence>
<name>A0A9P6BYB2_9AGAR</name>
<organism evidence="2 3">
    <name type="scientific">Macrolepiota fuliginosa MF-IS2</name>
    <dbReference type="NCBI Taxonomy" id="1400762"/>
    <lineage>
        <taxon>Eukaryota</taxon>
        <taxon>Fungi</taxon>
        <taxon>Dikarya</taxon>
        <taxon>Basidiomycota</taxon>
        <taxon>Agaricomycotina</taxon>
        <taxon>Agaricomycetes</taxon>
        <taxon>Agaricomycetidae</taxon>
        <taxon>Agaricales</taxon>
        <taxon>Agaricineae</taxon>
        <taxon>Agaricaceae</taxon>
        <taxon>Macrolepiota</taxon>
    </lineage>
</organism>
<protein>
    <submittedName>
        <fullName evidence="2">Uncharacterized protein</fullName>
    </submittedName>
</protein>
<dbReference type="AlphaFoldDB" id="A0A9P6BYB2"/>
<comment type="caution">
    <text evidence="2">The sequence shown here is derived from an EMBL/GenBank/DDBJ whole genome shotgun (WGS) entry which is preliminary data.</text>
</comment>
<dbReference type="EMBL" id="MU151413">
    <property type="protein sequence ID" value="KAF9444022.1"/>
    <property type="molecule type" value="Genomic_DNA"/>
</dbReference>
<proteinExistence type="predicted"/>
<accession>A0A9P6BYB2</accession>
<evidence type="ECO:0000256" key="1">
    <source>
        <dbReference type="SAM" id="MobiDB-lite"/>
    </source>
</evidence>
<gene>
    <name evidence="2" type="ORF">P691DRAFT_808011</name>
</gene>
<feature type="region of interest" description="Disordered" evidence="1">
    <location>
        <begin position="1"/>
        <end position="21"/>
    </location>
</feature>
<keyword evidence="3" id="KW-1185">Reference proteome</keyword>
<sequence length="125" mass="13098">MSNGRCTEEPPSTRVLKVPSNQVGSSRRLRAAWDSRVTQVAIIFIVLTFPSPSSPSPSPIPLSSSTPLSGFSFLTGSPPPAMVRAPSNNSEVIAAMGATGYVGEGAAGGSAVEMRPRVFGWQWAH</sequence>
<reference evidence="2" key="1">
    <citation type="submission" date="2020-11" db="EMBL/GenBank/DDBJ databases">
        <authorList>
            <consortium name="DOE Joint Genome Institute"/>
            <person name="Ahrendt S."/>
            <person name="Riley R."/>
            <person name="Andreopoulos W."/>
            <person name="Labutti K."/>
            <person name="Pangilinan J."/>
            <person name="Ruiz-Duenas F.J."/>
            <person name="Barrasa J.M."/>
            <person name="Sanchez-Garcia M."/>
            <person name="Camarero S."/>
            <person name="Miyauchi S."/>
            <person name="Serrano A."/>
            <person name="Linde D."/>
            <person name="Babiker R."/>
            <person name="Drula E."/>
            <person name="Ayuso-Fernandez I."/>
            <person name="Pacheco R."/>
            <person name="Padilla G."/>
            <person name="Ferreira P."/>
            <person name="Barriuso J."/>
            <person name="Kellner H."/>
            <person name="Castanera R."/>
            <person name="Alfaro M."/>
            <person name="Ramirez L."/>
            <person name="Pisabarro A.G."/>
            <person name="Kuo A."/>
            <person name="Tritt A."/>
            <person name="Lipzen A."/>
            <person name="He G."/>
            <person name="Yan M."/>
            <person name="Ng V."/>
            <person name="Cullen D."/>
            <person name="Martin F."/>
            <person name="Rosso M.-N."/>
            <person name="Henrissat B."/>
            <person name="Hibbett D."/>
            <person name="Martinez A.T."/>
            <person name="Grigoriev I.V."/>
        </authorList>
    </citation>
    <scope>NUCLEOTIDE SEQUENCE</scope>
    <source>
        <strain evidence="2">MF-IS2</strain>
    </source>
</reference>
<dbReference type="Proteomes" id="UP000807342">
    <property type="component" value="Unassembled WGS sequence"/>
</dbReference>